<feature type="binding site" evidence="4">
    <location>
        <position position="17"/>
    </location>
    <ligand>
        <name>phosphate</name>
        <dbReference type="ChEBI" id="CHEBI:43474"/>
    </ligand>
</feature>
<sequence length="299" mass="32498">MLIVPSVTCEIGVIGGTGLYKASGLTNITEHTIDTPFGPTSSKIVIGQLHGQNVAFIARHDVGHRLTPTEVPFRANIWALKLLGVKYLISFGAVGSLTLQLQPTHFVIVDQFIDRTKNRDSTFFGNGVVGHVSFGDPVCGKLSKLLKEAVDKVPKEGVQCHMGGTYVCMEGPAFSTRAESKMYQQIGGTVIGMTCLQEAKLAREAEIAFGCVAMVTDYDCWYEAHGNVTVEEVYKVLTGNAEYAQLVLSEAVKALSNNKFVSEAHSALSVGLMTPLNNISKENQDRLGPIINRFFEKKQ</sequence>
<feature type="site" description="Important for substrate specificity" evidence="4">
    <location>
        <position position="175"/>
    </location>
</feature>
<evidence type="ECO:0000256" key="1">
    <source>
        <dbReference type="ARBA" id="ARBA00022676"/>
    </source>
</evidence>
<dbReference type="FunFam" id="3.40.50.1580:FF:000012">
    <property type="entry name" value="Probable 6-oxopurine nucleoside phosphorylase"/>
    <property type="match status" value="1"/>
</dbReference>
<accession>A0AAW2ZL16</accession>
<dbReference type="Gene3D" id="3.40.50.1580">
    <property type="entry name" value="Nucleoside phosphorylase domain"/>
    <property type="match status" value="1"/>
</dbReference>
<dbReference type="GO" id="GO:0019509">
    <property type="term" value="P:L-methionine salvage from methylthioadenosine"/>
    <property type="evidence" value="ECO:0007669"/>
    <property type="project" value="UniProtKB-UniRule"/>
</dbReference>
<evidence type="ECO:0000256" key="4">
    <source>
        <dbReference type="HAMAP-Rule" id="MF_03155"/>
    </source>
</evidence>
<keyword evidence="2 4" id="KW-0808">Transferase</keyword>
<dbReference type="HAMAP" id="MF_01963">
    <property type="entry name" value="MTAP"/>
    <property type="match status" value="1"/>
</dbReference>
<comment type="catalytic activity">
    <reaction evidence="4">
        <text>S-methyl-5'-thioadenosine + phosphate = 5-(methylsulfanyl)-alpha-D-ribose 1-phosphate + adenine</text>
        <dbReference type="Rhea" id="RHEA:11852"/>
        <dbReference type="ChEBI" id="CHEBI:16708"/>
        <dbReference type="ChEBI" id="CHEBI:17509"/>
        <dbReference type="ChEBI" id="CHEBI:43474"/>
        <dbReference type="ChEBI" id="CHEBI:58533"/>
        <dbReference type="EC" id="2.4.2.28"/>
    </reaction>
</comment>
<feature type="domain" description="Nucleoside phosphorylase" evidence="5">
    <location>
        <begin position="10"/>
        <end position="252"/>
    </location>
</feature>
<keyword evidence="4" id="KW-0539">Nucleus</keyword>
<comment type="function">
    <text evidence="4">Catalyzes the reversible phosphorylation of S-methyl-5'-thioadenosine (MTA) to adenine and 5-methylthioribose-1-phosphate. Involved in the breakdown of MTA, a major by-product of polyamine biosynthesis. Responsible for the first step in the methionine salvage pathway after MTA has been generated from S-adenosylmethionine. Has broad substrate specificity with 6-aminopurine nucleosides as preferred substrates.</text>
</comment>
<evidence type="ECO:0000259" key="5">
    <source>
        <dbReference type="Pfam" id="PF01048"/>
    </source>
</evidence>
<dbReference type="InterPro" id="IPR035994">
    <property type="entry name" value="Nucleoside_phosphorylase_sf"/>
</dbReference>
<organism evidence="6 7">
    <name type="scientific">Acrasis kona</name>
    <dbReference type="NCBI Taxonomy" id="1008807"/>
    <lineage>
        <taxon>Eukaryota</taxon>
        <taxon>Discoba</taxon>
        <taxon>Heterolobosea</taxon>
        <taxon>Tetramitia</taxon>
        <taxon>Eutetramitia</taxon>
        <taxon>Acrasidae</taxon>
        <taxon>Acrasis</taxon>
    </lineage>
</organism>
<keyword evidence="4" id="KW-0963">Cytoplasm</keyword>
<comment type="subunit">
    <text evidence="4">Homotrimer.</text>
</comment>
<dbReference type="InterPro" id="IPR010044">
    <property type="entry name" value="MTAP"/>
</dbReference>
<gene>
    <name evidence="6" type="ORF">AKO1_010662</name>
</gene>
<feature type="binding site" evidence="4">
    <location>
        <position position="194"/>
    </location>
    <ligand>
        <name>phosphate</name>
        <dbReference type="ChEBI" id="CHEBI:43474"/>
    </ligand>
</feature>
<evidence type="ECO:0000256" key="2">
    <source>
        <dbReference type="ARBA" id="ARBA00022679"/>
    </source>
</evidence>
<dbReference type="NCBIfam" id="TIGR01694">
    <property type="entry name" value="MTAP"/>
    <property type="match status" value="1"/>
</dbReference>
<dbReference type="GO" id="GO:0005634">
    <property type="term" value="C:nucleus"/>
    <property type="evidence" value="ECO:0007669"/>
    <property type="project" value="UniProtKB-SubCell"/>
</dbReference>
<keyword evidence="3 4" id="KW-0660">Purine salvage</keyword>
<dbReference type="GO" id="GO:0017061">
    <property type="term" value="F:S-methyl-5-thioadenosine phosphorylase activity"/>
    <property type="evidence" value="ECO:0007669"/>
    <property type="project" value="UniProtKB-UniRule"/>
</dbReference>
<evidence type="ECO:0000256" key="3">
    <source>
        <dbReference type="ARBA" id="ARBA00022726"/>
    </source>
</evidence>
<dbReference type="Proteomes" id="UP001431209">
    <property type="component" value="Unassembled WGS sequence"/>
</dbReference>
<dbReference type="GO" id="GO:0005829">
    <property type="term" value="C:cytosol"/>
    <property type="evidence" value="ECO:0007669"/>
    <property type="project" value="TreeGrafter"/>
</dbReference>
<name>A0AAW2ZL16_9EUKA</name>
<dbReference type="SUPFAM" id="SSF53167">
    <property type="entry name" value="Purine and uridine phosphorylases"/>
    <property type="match status" value="1"/>
</dbReference>
<dbReference type="PANTHER" id="PTHR42679">
    <property type="entry name" value="S-METHYL-5'-THIOADENOSINE PHOSPHORYLASE"/>
    <property type="match status" value="1"/>
</dbReference>
<comment type="similarity">
    <text evidence="4">Belongs to the PNP/MTAP phosphorylase family. MTAP subfamily.</text>
</comment>
<dbReference type="PANTHER" id="PTHR42679:SF2">
    <property type="entry name" value="S-METHYL-5'-THIOADENOSINE PHOSPHORYLASE"/>
    <property type="match status" value="1"/>
</dbReference>
<dbReference type="InterPro" id="IPR000845">
    <property type="entry name" value="Nucleoside_phosphorylase_d"/>
</dbReference>
<feature type="binding site" evidence="4">
    <location>
        <begin position="217"/>
        <end position="219"/>
    </location>
    <ligand>
        <name>substrate</name>
    </ligand>
</feature>
<feature type="binding site" evidence="4">
    <location>
        <position position="193"/>
    </location>
    <ligand>
        <name>substrate</name>
    </ligand>
</feature>
<dbReference type="Pfam" id="PF01048">
    <property type="entry name" value="PNP_UDP_1"/>
    <property type="match status" value="1"/>
</dbReference>
<reference evidence="6 7" key="1">
    <citation type="submission" date="2024-03" db="EMBL/GenBank/DDBJ databases">
        <title>The Acrasis kona genome and developmental transcriptomes reveal deep origins of eukaryotic multicellular pathways.</title>
        <authorList>
            <person name="Sheikh S."/>
            <person name="Fu C.-J."/>
            <person name="Brown M.W."/>
            <person name="Baldauf S.L."/>
        </authorList>
    </citation>
    <scope>NUCLEOTIDE SEQUENCE [LARGE SCALE GENOMIC DNA]</scope>
    <source>
        <strain evidence="6 7">ATCC MYA-3509</strain>
    </source>
</reference>
<dbReference type="EC" id="2.4.2.28" evidence="4"/>
<dbReference type="EMBL" id="JAOPGA020001554">
    <property type="protein sequence ID" value="KAL0489411.1"/>
    <property type="molecule type" value="Genomic_DNA"/>
</dbReference>
<evidence type="ECO:0000313" key="7">
    <source>
        <dbReference type="Proteomes" id="UP001431209"/>
    </source>
</evidence>
<comment type="pathway">
    <text evidence="4">Amino-acid biosynthesis; L-methionine biosynthesis via salvage pathway; S-methyl-5-thio-alpha-D-ribose 1-phosphate from S-methyl-5'-thioadenosine (phosphorylase route): step 1/1.</text>
</comment>
<dbReference type="GO" id="GO:0006166">
    <property type="term" value="P:purine ribonucleoside salvage"/>
    <property type="evidence" value="ECO:0007669"/>
    <property type="project" value="UniProtKB-KW"/>
</dbReference>
<evidence type="ECO:0000313" key="6">
    <source>
        <dbReference type="EMBL" id="KAL0489411.1"/>
    </source>
</evidence>
<comment type="subcellular location">
    <subcellularLocation>
        <location evidence="4">Cytoplasm</location>
    </subcellularLocation>
    <subcellularLocation>
        <location evidence="4">Nucleus</location>
    </subcellularLocation>
</comment>
<keyword evidence="7" id="KW-1185">Reference proteome</keyword>
<dbReference type="CDD" id="cd09010">
    <property type="entry name" value="MTAP_SsMTAPII_like_MTIP"/>
    <property type="match status" value="1"/>
</dbReference>
<keyword evidence="1 4" id="KW-0328">Glycosyltransferase</keyword>
<comment type="caution">
    <text evidence="6">The sequence shown here is derived from an EMBL/GenBank/DDBJ whole genome shotgun (WGS) entry which is preliminary data.</text>
</comment>
<dbReference type="AlphaFoldDB" id="A0AAW2ZL16"/>
<protein>
    <recommendedName>
        <fullName evidence="4">S-methyl-5'-thioadenosine phosphorylase</fullName>
        <ecNumber evidence="4">2.4.2.28</ecNumber>
    </recommendedName>
    <alternativeName>
        <fullName evidence="4">5'-methylthioadenosine phosphorylase</fullName>
        <shortName evidence="4">MTA phosphorylase</shortName>
        <shortName evidence="4">MTAP</shortName>
        <shortName evidence="4">MTAPase</shortName>
    </alternativeName>
</protein>
<feature type="binding site" evidence="4">
    <location>
        <begin position="59"/>
        <end position="60"/>
    </location>
    <ligand>
        <name>phosphate</name>
        <dbReference type="ChEBI" id="CHEBI:43474"/>
    </ligand>
</feature>
<comment type="caution">
    <text evidence="4">Lacks conserved residue(s) required for the propagation of feature annotation.</text>
</comment>
<proteinExistence type="inferred from homology"/>
<feature type="site" description="Important for substrate specificity" evidence="4">
    <location>
        <position position="230"/>
    </location>
</feature>